<evidence type="ECO:0000313" key="9">
    <source>
        <dbReference type="EMBL" id="AVO43781.1"/>
    </source>
</evidence>
<accession>A0A2S0N762</accession>
<keyword evidence="6 7" id="KW-0472">Membrane</keyword>
<evidence type="ECO:0000256" key="5">
    <source>
        <dbReference type="ARBA" id="ARBA00022989"/>
    </source>
</evidence>
<organism evidence="9 10">
    <name type="scientific">Phreatobacter cathodiphilus</name>
    <dbReference type="NCBI Taxonomy" id="1868589"/>
    <lineage>
        <taxon>Bacteria</taxon>
        <taxon>Pseudomonadati</taxon>
        <taxon>Pseudomonadota</taxon>
        <taxon>Alphaproteobacteria</taxon>
        <taxon>Hyphomicrobiales</taxon>
        <taxon>Phreatobacteraceae</taxon>
        <taxon>Phreatobacter</taxon>
    </lineage>
</organism>
<feature type="transmembrane region" description="Helical" evidence="7">
    <location>
        <begin position="234"/>
        <end position="255"/>
    </location>
</feature>
<feature type="domain" description="ABC transmembrane type-1" evidence="8">
    <location>
        <begin position="95"/>
        <end position="303"/>
    </location>
</feature>
<evidence type="ECO:0000256" key="3">
    <source>
        <dbReference type="ARBA" id="ARBA00022475"/>
    </source>
</evidence>
<dbReference type="PANTHER" id="PTHR43163:SF6">
    <property type="entry name" value="DIPEPTIDE TRANSPORT SYSTEM PERMEASE PROTEIN DPPB-RELATED"/>
    <property type="match status" value="1"/>
</dbReference>
<reference evidence="9 10" key="1">
    <citation type="submission" date="2018-03" db="EMBL/GenBank/DDBJ databases">
        <title>Genome sequencing of Phreatobacter sp.</title>
        <authorList>
            <person name="Kim S.-J."/>
            <person name="Heo J."/>
            <person name="Kwon S.-W."/>
        </authorList>
    </citation>
    <scope>NUCLEOTIDE SEQUENCE [LARGE SCALE GENOMIC DNA]</scope>
    <source>
        <strain evidence="9 10">S-12</strain>
    </source>
</reference>
<protein>
    <submittedName>
        <fullName evidence="9">Peptide ABC transporter</fullName>
    </submittedName>
</protein>
<keyword evidence="2 7" id="KW-0813">Transport</keyword>
<dbReference type="Proteomes" id="UP000237889">
    <property type="component" value="Chromosome"/>
</dbReference>
<proteinExistence type="inferred from homology"/>
<comment type="similarity">
    <text evidence="7">Belongs to the binding-protein-dependent transport system permease family.</text>
</comment>
<gene>
    <name evidence="9" type="ORF">C6569_01095</name>
</gene>
<keyword evidence="10" id="KW-1185">Reference proteome</keyword>
<dbReference type="Gene3D" id="1.10.3720.10">
    <property type="entry name" value="MetI-like"/>
    <property type="match status" value="1"/>
</dbReference>
<evidence type="ECO:0000256" key="1">
    <source>
        <dbReference type="ARBA" id="ARBA00004651"/>
    </source>
</evidence>
<feature type="transmembrane region" description="Helical" evidence="7">
    <location>
        <begin position="102"/>
        <end position="122"/>
    </location>
</feature>
<sequence>MGVHLLHRAVLSIPVLFGVLLLGFMLLQLVPGDVAQVIAGPQATPDVVEQIRRDLGLDRSRVIQFFIYITRVMQGDLGYSMINNTPVISELGEAIGPTFELMIGSLLFSVPIGIALGTVAAVNRGRALDRIIIAISVFGVSMPVFFIGLMLIMYVGYHWELLPFLGRAGPLWTLDGLAHAALPSLTLGLIFIGPVARMTRTAALEVMNADYVRTARAKGLAEHTVIIRHVLRNALIPVVTLIGLQAGYLLGGAVVTETIFSWPGVGRLAVGAILARDLPLAQGSILILAVSFIVINLLVDVLYGILDPRVGKR</sequence>
<evidence type="ECO:0000256" key="6">
    <source>
        <dbReference type="ARBA" id="ARBA00023136"/>
    </source>
</evidence>
<feature type="transmembrane region" description="Helical" evidence="7">
    <location>
        <begin position="177"/>
        <end position="196"/>
    </location>
</feature>
<evidence type="ECO:0000259" key="8">
    <source>
        <dbReference type="PROSITE" id="PS50928"/>
    </source>
</evidence>
<dbReference type="EMBL" id="CP027668">
    <property type="protein sequence ID" value="AVO43781.1"/>
    <property type="molecule type" value="Genomic_DNA"/>
</dbReference>
<dbReference type="GO" id="GO:0055085">
    <property type="term" value="P:transmembrane transport"/>
    <property type="evidence" value="ECO:0007669"/>
    <property type="project" value="InterPro"/>
</dbReference>
<dbReference type="GO" id="GO:0005886">
    <property type="term" value="C:plasma membrane"/>
    <property type="evidence" value="ECO:0007669"/>
    <property type="project" value="UniProtKB-SubCell"/>
</dbReference>
<dbReference type="InterPro" id="IPR045621">
    <property type="entry name" value="BPD_transp_1_N"/>
</dbReference>
<dbReference type="PROSITE" id="PS50928">
    <property type="entry name" value="ABC_TM1"/>
    <property type="match status" value="1"/>
</dbReference>
<evidence type="ECO:0000313" key="10">
    <source>
        <dbReference type="Proteomes" id="UP000237889"/>
    </source>
</evidence>
<dbReference type="RefSeq" id="WP_106747111.1">
    <property type="nucleotide sequence ID" value="NZ_CP027668.1"/>
</dbReference>
<feature type="transmembrane region" description="Helical" evidence="7">
    <location>
        <begin position="285"/>
        <end position="306"/>
    </location>
</feature>
<keyword evidence="4 7" id="KW-0812">Transmembrane</keyword>
<evidence type="ECO:0000256" key="2">
    <source>
        <dbReference type="ARBA" id="ARBA00022448"/>
    </source>
</evidence>
<dbReference type="SUPFAM" id="SSF161098">
    <property type="entry name" value="MetI-like"/>
    <property type="match status" value="1"/>
</dbReference>
<dbReference type="Pfam" id="PF00528">
    <property type="entry name" value="BPD_transp_1"/>
    <property type="match status" value="1"/>
</dbReference>
<dbReference type="KEGG" id="phr:C6569_01095"/>
<keyword evidence="5 7" id="KW-1133">Transmembrane helix</keyword>
<feature type="transmembrane region" description="Helical" evidence="7">
    <location>
        <begin position="6"/>
        <end position="27"/>
    </location>
</feature>
<dbReference type="OrthoDB" id="9805855at2"/>
<evidence type="ECO:0000256" key="7">
    <source>
        <dbReference type="RuleBase" id="RU363032"/>
    </source>
</evidence>
<name>A0A2S0N762_9HYPH</name>
<dbReference type="InterPro" id="IPR035906">
    <property type="entry name" value="MetI-like_sf"/>
</dbReference>
<comment type="subcellular location">
    <subcellularLocation>
        <location evidence="1 7">Cell membrane</location>
        <topology evidence="1 7">Multi-pass membrane protein</topology>
    </subcellularLocation>
</comment>
<dbReference type="PANTHER" id="PTHR43163">
    <property type="entry name" value="DIPEPTIDE TRANSPORT SYSTEM PERMEASE PROTEIN DPPB-RELATED"/>
    <property type="match status" value="1"/>
</dbReference>
<dbReference type="CDD" id="cd06261">
    <property type="entry name" value="TM_PBP2"/>
    <property type="match status" value="1"/>
</dbReference>
<dbReference type="AlphaFoldDB" id="A0A2S0N762"/>
<dbReference type="Pfam" id="PF19300">
    <property type="entry name" value="BPD_transp_1_N"/>
    <property type="match status" value="1"/>
</dbReference>
<evidence type="ECO:0000256" key="4">
    <source>
        <dbReference type="ARBA" id="ARBA00022692"/>
    </source>
</evidence>
<dbReference type="InterPro" id="IPR000515">
    <property type="entry name" value="MetI-like"/>
</dbReference>
<keyword evidence="3" id="KW-1003">Cell membrane</keyword>
<feature type="transmembrane region" description="Helical" evidence="7">
    <location>
        <begin position="131"/>
        <end position="157"/>
    </location>
</feature>